<gene>
    <name evidence="2" type="ORF">Golax_010527</name>
</gene>
<comment type="caution">
    <text evidence="2">The sequence shown here is derived from an EMBL/GenBank/DDBJ whole genome shotgun (WGS) entry which is preliminary data.</text>
</comment>
<feature type="region of interest" description="Disordered" evidence="1">
    <location>
        <begin position="1"/>
        <end position="20"/>
    </location>
</feature>
<organism evidence="2 3">
    <name type="scientific">Gossypium laxum</name>
    <dbReference type="NCBI Taxonomy" id="34288"/>
    <lineage>
        <taxon>Eukaryota</taxon>
        <taxon>Viridiplantae</taxon>
        <taxon>Streptophyta</taxon>
        <taxon>Embryophyta</taxon>
        <taxon>Tracheophyta</taxon>
        <taxon>Spermatophyta</taxon>
        <taxon>Magnoliopsida</taxon>
        <taxon>eudicotyledons</taxon>
        <taxon>Gunneridae</taxon>
        <taxon>Pentapetalae</taxon>
        <taxon>rosids</taxon>
        <taxon>malvids</taxon>
        <taxon>Malvales</taxon>
        <taxon>Malvaceae</taxon>
        <taxon>Malvoideae</taxon>
        <taxon>Gossypium</taxon>
    </lineage>
</organism>
<feature type="region of interest" description="Disordered" evidence="1">
    <location>
        <begin position="197"/>
        <end position="228"/>
    </location>
</feature>
<reference evidence="2 3" key="1">
    <citation type="journal article" date="2019" name="Genome Biol. Evol.">
        <title>Insights into the evolution of the New World diploid cottons (Gossypium, subgenus Houzingenia) based on genome sequencing.</title>
        <authorList>
            <person name="Grover C.E."/>
            <person name="Arick M.A. 2nd"/>
            <person name="Thrash A."/>
            <person name="Conover J.L."/>
            <person name="Sanders W.S."/>
            <person name="Peterson D.G."/>
            <person name="Frelichowski J.E."/>
            <person name="Scheffler J.A."/>
            <person name="Scheffler B.E."/>
            <person name="Wendel J.F."/>
        </authorList>
    </citation>
    <scope>NUCLEOTIDE SEQUENCE [LARGE SCALE GENOMIC DNA]</scope>
    <source>
        <strain evidence="2">4</strain>
        <tissue evidence="2">Leaf</tissue>
    </source>
</reference>
<feature type="compositionally biased region" description="Basic and acidic residues" evidence="1">
    <location>
        <begin position="216"/>
        <end position="228"/>
    </location>
</feature>
<protein>
    <submittedName>
        <fullName evidence="2">Uncharacterized protein</fullName>
    </submittedName>
</protein>
<dbReference type="Proteomes" id="UP000593574">
    <property type="component" value="Unassembled WGS sequence"/>
</dbReference>
<evidence type="ECO:0000256" key="1">
    <source>
        <dbReference type="SAM" id="MobiDB-lite"/>
    </source>
</evidence>
<name>A0A7J8ZHS1_9ROSI</name>
<proteinExistence type="predicted"/>
<sequence length="228" mass="26525">TSSNPPLPFSTQYVPPNSHPEHPPEFDILDLQYFLTVAYQGQENPEIHNLATFLKWFYPLSQWLDMITLTLEQSQGTPLSSVVIIFYKPQYFMQNGASTQLGAFPTAWIHKTYSSKVDTNPYDYKTLQKYLCQLNRTIPTEIWPLGDVLAPWDFNTEPPTPYQMQLKKALKEYQKNIPDPKKWSQDYPWFCSNAWKDTPAWDKDKSTPMDLDSSPDDSKWEEKLTGQS</sequence>
<evidence type="ECO:0000313" key="3">
    <source>
        <dbReference type="Proteomes" id="UP000593574"/>
    </source>
</evidence>
<feature type="non-terminal residue" evidence="2">
    <location>
        <position position="228"/>
    </location>
</feature>
<dbReference type="EMBL" id="JABEZV010000005">
    <property type="protein sequence ID" value="MBA0711331.1"/>
    <property type="molecule type" value="Genomic_DNA"/>
</dbReference>
<accession>A0A7J8ZHS1</accession>
<evidence type="ECO:0000313" key="2">
    <source>
        <dbReference type="EMBL" id="MBA0711331.1"/>
    </source>
</evidence>
<keyword evidence="3" id="KW-1185">Reference proteome</keyword>
<dbReference type="AlphaFoldDB" id="A0A7J8ZHS1"/>